<evidence type="ECO:0000313" key="7">
    <source>
        <dbReference type="EMBL" id="KAK4498826.1"/>
    </source>
</evidence>
<reference evidence="7 8" key="1">
    <citation type="journal article" date="2023" name="G3 (Bethesda)">
        <title>A chromosome-level genome assembly of Zasmidium syzygii isolated from banana leaves.</title>
        <authorList>
            <person name="van Westerhoven A.C."/>
            <person name="Mehrabi R."/>
            <person name="Talebi R."/>
            <person name="Steentjes M.B.F."/>
            <person name="Corcolon B."/>
            <person name="Chong P.A."/>
            <person name="Kema G.H.J."/>
            <person name="Seidl M.F."/>
        </authorList>
    </citation>
    <scope>NUCLEOTIDE SEQUENCE [LARGE SCALE GENOMIC DNA]</scope>
    <source>
        <strain evidence="7 8">P124</strain>
    </source>
</reference>
<protein>
    <recommendedName>
        <fullName evidence="6">Peptidase A1 domain-containing protein</fullName>
    </recommendedName>
</protein>
<dbReference type="InterPro" id="IPR033121">
    <property type="entry name" value="PEPTIDASE_A1"/>
</dbReference>
<dbReference type="InterPro" id="IPR001461">
    <property type="entry name" value="Aspartic_peptidase_A1"/>
</dbReference>
<sequence>MKLLTLLALGVSLTQALPELSISKLNPHGLAAAEDSRRELSERNRRRAFDTTVFDVLRWSPGGAYYANITVGSPAQPQTVILDTGSSDLYFDASNSTSCTNPPENFPCLGGTFDRSRSATYRQLSSTPDEMFNTSFGDNSTAAGPYGADVVGIGSVSLTDVKFGVAEVINSTTGPPIGLLGLGYDVDEAAPRNERVLIPLFLPPAPMLTSTADLSGSILFGGVDTAKFTGPLTTLDFLPSLNEGTPNPIISDYVTTITSAELTVKGQNYPVWENGPDGIQAYSSDHSLPVVLDTGSTAWTVPSQFYKTIAGLLPGSCPCKTVDSSASLSLTFGGKARIQVPVTELYAPSFNIATGETEKDICSLLINNATRTRKGFWIAGDSILRSMYTVFDLDNGQVSIAQASTDISKPPNIVEVRAGPDGVAKAVSGVVTAPSNTWSIVSAPTGTLSVSAATLATPIGTATGVNAIPPEGQVVGTIPVIGSSVPSTFTTSITTPTSTPSIPASPSPGRGTCSKDGALVCNGPNEFGLCNFGQVIWQPVAPGTACKNDGIVGVGIYAVPE</sequence>
<evidence type="ECO:0000313" key="8">
    <source>
        <dbReference type="Proteomes" id="UP001305779"/>
    </source>
</evidence>
<keyword evidence="3" id="KW-0378">Hydrolase</keyword>
<comment type="caution">
    <text evidence="7">The sequence shown here is derived from an EMBL/GenBank/DDBJ whole genome shotgun (WGS) entry which is preliminary data.</text>
</comment>
<evidence type="ECO:0000256" key="3">
    <source>
        <dbReference type="RuleBase" id="RU000454"/>
    </source>
</evidence>
<dbReference type="InterPro" id="IPR001969">
    <property type="entry name" value="Aspartic_peptidase_AS"/>
</dbReference>
<evidence type="ECO:0000256" key="2">
    <source>
        <dbReference type="ARBA" id="ARBA00022750"/>
    </source>
</evidence>
<feature type="compositionally biased region" description="Low complexity" evidence="4">
    <location>
        <begin position="491"/>
        <end position="508"/>
    </location>
</feature>
<dbReference type="SUPFAM" id="SSF50630">
    <property type="entry name" value="Acid proteases"/>
    <property type="match status" value="1"/>
</dbReference>
<evidence type="ECO:0000256" key="5">
    <source>
        <dbReference type="SAM" id="SignalP"/>
    </source>
</evidence>
<keyword evidence="8" id="KW-1185">Reference proteome</keyword>
<proteinExistence type="inferred from homology"/>
<name>A0ABR0EBG0_ZASCE</name>
<keyword evidence="3" id="KW-0645">Protease</keyword>
<feature type="signal peptide" evidence="5">
    <location>
        <begin position="1"/>
        <end position="16"/>
    </location>
</feature>
<keyword evidence="2 3" id="KW-0064">Aspartyl protease</keyword>
<dbReference type="PANTHER" id="PTHR47966:SF65">
    <property type="entry name" value="ASPARTIC-TYPE ENDOPEPTIDASE"/>
    <property type="match status" value="1"/>
</dbReference>
<feature type="domain" description="Peptidase A1" evidence="6">
    <location>
        <begin position="65"/>
        <end position="401"/>
    </location>
</feature>
<evidence type="ECO:0000256" key="4">
    <source>
        <dbReference type="SAM" id="MobiDB-lite"/>
    </source>
</evidence>
<evidence type="ECO:0000256" key="1">
    <source>
        <dbReference type="ARBA" id="ARBA00007447"/>
    </source>
</evidence>
<dbReference type="PROSITE" id="PS00141">
    <property type="entry name" value="ASP_PROTEASE"/>
    <property type="match status" value="1"/>
</dbReference>
<dbReference type="PROSITE" id="PS51767">
    <property type="entry name" value="PEPTIDASE_A1"/>
    <property type="match status" value="1"/>
</dbReference>
<accession>A0ABR0EBG0</accession>
<organism evidence="7 8">
    <name type="scientific">Zasmidium cellare</name>
    <name type="common">Wine cellar mold</name>
    <name type="synonym">Racodium cellare</name>
    <dbReference type="NCBI Taxonomy" id="395010"/>
    <lineage>
        <taxon>Eukaryota</taxon>
        <taxon>Fungi</taxon>
        <taxon>Dikarya</taxon>
        <taxon>Ascomycota</taxon>
        <taxon>Pezizomycotina</taxon>
        <taxon>Dothideomycetes</taxon>
        <taxon>Dothideomycetidae</taxon>
        <taxon>Mycosphaerellales</taxon>
        <taxon>Mycosphaerellaceae</taxon>
        <taxon>Zasmidium</taxon>
    </lineage>
</organism>
<evidence type="ECO:0000259" key="6">
    <source>
        <dbReference type="PROSITE" id="PS51767"/>
    </source>
</evidence>
<dbReference type="EMBL" id="JAXOVC010000007">
    <property type="protein sequence ID" value="KAK4498826.1"/>
    <property type="molecule type" value="Genomic_DNA"/>
</dbReference>
<dbReference type="Proteomes" id="UP001305779">
    <property type="component" value="Unassembled WGS sequence"/>
</dbReference>
<dbReference type="Pfam" id="PF00026">
    <property type="entry name" value="Asp"/>
    <property type="match status" value="1"/>
</dbReference>
<keyword evidence="5" id="KW-0732">Signal</keyword>
<feature type="region of interest" description="Disordered" evidence="4">
    <location>
        <begin position="491"/>
        <end position="510"/>
    </location>
</feature>
<dbReference type="PRINTS" id="PR00792">
    <property type="entry name" value="PEPSIN"/>
</dbReference>
<gene>
    <name evidence="7" type="ORF">PRZ48_009336</name>
</gene>
<dbReference type="PANTHER" id="PTHR47966">
    <property type="entry name" value="BETA-SITE APP-CLEAVING ENZYME, ISOFORM A-RELATED"/>
    <property type="match status" value="1"/>
</dbReference>
<dbReference type="Gene3D" id="2.40.70.10">
    <property type="entry name" value="Acid Proteases"/>
    <property type="match status" value="2"/>
</dbReference>
<dbReference type="InterPro" id="IPR021109">
    <property type="entry name" value="Peptidase_aspartic_dom_sf"/>
</dbReference>
<comment type="similarity">
    <text evidence="1 3">Belongs to the peptidase A1 family.</text>
</comment>
<feature type="chain" id="PRO_5045437735" description="Peptidase A1 domain-containing protein" evidence="5">
    <location>
        <begin position="17"/>
        <end position="561"/>
    </location>
</feature>